<dbReference type="AlphaFoldDB" id="A0AB33KEQ5"/>
<dbReference type="PIRSF" id="PIRSF036406">
    <property type="entry name" value="Hept_kin"/>
    <property type="match status" value="1"/>
</dbReference>
<dbReference type="SUPFAM" id="SSF55060">
    <property type="entry name" value="GHMP Kinase, C-terminal domain"/>
    <property type="match status" value="1"/>
</dbReference>
<dbReference type="GO" id="GO:0042352">
    <property type="term" value="P:GDP-L-fucose salvage"/>
    <property type="evidence" value="ECO:0007669"/>
    <property type="project" value="TreeGrafter"/>
</dbReference>
<gene>
    <name evidence="9" type="ORF">SCMC78_10770</name>
</gene>
<evidence type="ECO:0000313" key="9">
    <source>
        <dbReference type="EMBL" id="BFP51270.1"/>
    </source>
</evidence>
<evidence type="ECO:0000256" key="2">
    <source>
        <dbReference type="ARBA" id="ARBA00022741"/>
    </source>
</evidence>
<dbReference type="GO" id="GO:0050201">
    <property type="term" value="F:fucokinase activity"/>
    <property type="evidence" value="ECO:0007669"/>
    <property type="project" value="TreeGrafter"/>
</dbReference>
<evidence type="ECO:0000256" key="6">
    <source>
        <dbReference type="SAM" id="MobiDB-lite"/>
    </source>
</evidence>
<dbReference type="InterPro" id="IPR014606">
    <property type="entry name" value="Heptose_7-P_kinase"/>
</dbReference>
<dbReference type="InterPro" id="IPR020568">
    <property type="entry name" value="Ribosomal_Su5_D2-typ_SF"/>
</dbReference>
<dbReference type="PRINTS" id="PR00960">
    <property type="entry name" value="LMBPPROTEIN"/>
</dbReference>
<feature type="domain" description="GHMP kinase N-terminal" evidence="7">
    <location>
        <begin position="77"/>
        <end position="154"/>
    </location>
</feature>
<evidence type="ECO:0000259" key="8">
    <source>
        <dbReference type="Pfam" id="PF08544"/>
    </source>
</evidence>
<feature type="domain" description="GHMP kinase C-terminal" evidence="8">
    <location>
        <begin position="229"/>
        <end position="304"/>
    </location>
</feature>
<dbReference type="InterPro" id="IPR006203">
    <property type="entry name" value="GHMP_knse_ATP-bd_CS"/>
</dbReference>
<proteinExistence type="inferred from homology"/>
<dbReference type="InterPro" id="IPR006204">
    <property type="entry name" value="GHMP_kinase_N_dom"/>
</dbReference>
<evidence type="ECO:0000256" key="1">
    <source>
        <dbReference type="ARBA" id="ARBA00022679"/>
    </source>
</evidence>
<comment type="similarity">
    <text evidence="5">Belongs to the GHMP kinase family.</text>
</comment>
<dbReference type="InterPro" id="IPR013750">
    <property type="entry name" value="GHMP_kinase_C_dom"/>
</dbReference>
<dbReference type="Pfam" id="PF00288">
    <property type="entry name" value="GHMP_kinases_N"/>
    <property type="match status" value="1"/>
</dbReference>
<keyword evidence="4" id="KW-0067">ATP-binding</keyword>
<keyword evidence="1" id="KW-0808">Transferase</keyword>
<dbReference type="KEGG" id="stcm:SCMC78_10770"/>
<feature type="region of interest" description="Disordered" evidence="6">
    <location>
        <begin position="327"/>
        <end position="354"/>
    </location>
</feature>
<dbReference type="GO" id="GO:0005524">
    <property type="term" value="F:ATP binding"/>
    <property type="evidence" value="ECO:0007669"/>
    <property type="project" value="UniProtKB-KW"/>
</dbReference>
<keyword evidence="2" id="KW-0547">Nucleotide-binding</keyword>
<reference evidence="9" key="1">
    <citation type="submission" date="2024-07" db="EMBL/GenBank/DDBJ databases">
        <title>Complete genome sequences of cellulolytic bacteria, Kitasatospora sp. CMC57 and Streptomyces sp. CMC78, isolated from Japanese agricultural soil.</title>
        <authorList>
            <person name="Hashimoto T."/>
            <person name="Ito M."/>
            <person name="Iwamoto M."/>
            <person name="Fukahori D."/>
            <person name="Shoda T."/>
            <person name="Sakoda M."/>
            <person name="Morohoshi T."/>
            <person name="Mitsuboshi M."/>
            <person name="Nishizawa T."/>
        </authorList>
    </citation>
    <scope>NUCLEOTIDE SEQUENCE</scope>
    <source>
        <strain evidence="9">CMC78</strain>
    </source>
</reference>
<dbReference type="Pfam" id="PF08544">
    <property type="entry name" value="GHMP_kinases_C"/>
    <property type="match status" value="1"/>
</dbReference>
<protein>
    <submittedName>
        <fullName evidence="9">Dehydrogenase</fullName>
    </submittedName>
</protein>
<dbReference type="EMBL" id="AP035884">
    <property type="protein sequence ID" value="BFP51270.1"/>
    <property type="molecule type" value="Genomic_DNA"/>
</dbReference>
<evidence type="ECO:0000256" key="4">
    <source>
        <dbReference type="ARBA" id="ARBA00022840"/>
    </source>
</evidence>
<keyword evidence="3" id="KW-0418">Kinase</keyword>
<dbReference type="PANTHER" id="PTHR32463:SF0">
    <property type="entry name" value="L-FUCOSE KINASE"/>
    <property type="match status" value="1"/>
</dbReference>
<dbReference type="Gene3D" id="3.30.230.120">
    <property type="match status" value="1"/>
</dbReference>
<organism evidence="9">
    <name type="scientific">Streptomyces sp. CMC78</name>
    <dbReference type="NCBI Taxonomy" id="3231512"/>
    <lineage>
        <taxon>Bacteria</taxon>
        <taxon>Bacillati</taxon>
        <taxon>Actinomycetota</taxon>
        <taxon>Actinomycetes</taxon>
        <taxon>Kitasatosporales</taxon>
        <taxon>Streptomycetaceae</taxon>
        <taxon>Streptomyces</taxon>
    </lineage>
</organism>
<dbReference type="PANTHER" id="PTHR32463">
    <property type="entry name" value="L-FUCOSE KINASE"/>
    <property type="match status" value="1"/>
</dbReference>
<dbReference type="InterPro" id="IPR036554">
    <property type="entry name" value="GHMP_kinase_C_sf"/>
</dbReference>
<dbReference type="SUPFAM" id="SSF54211">
    <property type="entry name" value="Ribosomal protein S5 domain 2-like"/>
    <property type="match status" value="1"/>
</dbReference>
<evidence type="ECO:0000256" key="5">
    <source>
        <dbReference type="ARBA" id="ARBA00038121"/>
    </source>
</evidence>
<evidence type="ECO:0000259" key="7">
    <source>
        <dbReference type="Pfam" id="PF00288"/>
    </source>
</evidence>
<evidence type="ECO:0000256" key="3">
    <source>
        <dbReference type="ARBA" id="ARBA00022777"/>
    </source>
</evidence>
<dbReference type="PROSITE" id="PS00627">
    <property type="entry name" value="GHMP_KINASES_ATP"/>
    <property type="match status" value="1"/>
</dbReference>
<dbReference type="InterPro" id="IPR052203">
    <property type="entry name" value="GHMP_Kinase-Related"/>
</dbReference>
<sequence length="354" mass="37291">MVPVWISSAPLRISLAGGGTDLPDYARRCGGTVLGATIDLRVTVVGRPATAHRHIRACLDACSGTAAGGVSNPFAREALRRHWDDSPLELASFGDVPGGSGLGSSSAFSVALVAGLEGGRSTAGETAEAASVIEMEGLGRPVGRQDPYLSAFGGFRLLHFHRTGAVEVEEVSVDPRFLRRLDEELLLFFTGRTRDAGEVLGEQSARMRHDDREVERRLGAIKALVPPAVDALKNHDAGALGRVLGEHWDLKRGLGSRVSLPVVDRAYADALDAGAGGGKLLGAGGGGYLLLQAADGVREQVRAAVAAQGFTERPFRFDDRGVRVMEVDPAGPSRRPNPLALPRTGEGTTPVRGW</sequence>
<accession>A0AB33KEQ5</accession>
<dbReference type="InterPro" id="IPR001174">
    <property type="entry name" value="HddA/FKP"/>
</dbReference>
<name>A0AB33KEQ5_9ACTN</name>